<dbReference type="InterPro" id="IPR013783">
    <property type="entry name" value="Ig-like_fold"/>
</dbReference>
<evidence type="ECO:0000256" key="1">
    <source>
        <dbReference type="SAM" id="Phobius"/>
    </source>
</evidence>
<accession>A0ABU2BC30</accession>
<evidence type="ECO:0000313" key="5">
    <source>
        <dbReference type="EMBL" id="MDR7355926.1"/>
    </source>
</evidence>
<dbReference type="RefSeq" id="WP_277103607.1">
    <property type="nucleotide sequence ID" value="NZ_BAAAJS010000069.1"/>
</dbReference>
<dbReference type="EMBL" id="JAVDYF010000001">
    <property type="protein sequence ID" value="MDR7355926.1"/>
    <property type="molecule type" value="Genomic_DNA"/>
</dbReference>
<keyword evidence="2" id="KW-0732">Signal</keyword>
<sequence>MSRSTRFASLLATTAVLSSSFMVGLPLASAVDTPANAAISGIPAEVTLKVHKLVGLPNNVQATGADLGQALPEGTTPGEGVTFYAYRVKAVDLTTQAGWREAAKLDLNTLFEEKLRTPGARTDAVEEQKTAVSGADGVASFDKLPVGLYLVVEEAFPKPNGQAASPAAPFLVTVPTTEPTQRHTWLDTVHVYPKNQVVPKPQKKIIDPVATDPAQAANLTGSAVGETIGFEINATAPKHPAHDPYTGFVIADLLAEELAEPTVTEVSINDAKLDSAEFDVAAYQIENRWALRISLKEEAAKKLGAADASVKATFVAKVEKLPARTLDNKAFAIPQKVEVSPENNNTWNPVVEGPKNGSESSTAKAVFGTITVTKHDEANAALADAQFQLHRCGADNKVVAGSLPIKADGKTEWTSSKEGTFTINGIHLGNIDTAATTGPADTTVAYTDLWAHQGTQFCLVEVQAPAGFALAPAPIPVPGLTANEATQEVVKVNLTALNTKANADFTLPLTGGKGLWSLLGSGVVLLLLCVALIVRSRKNF</sequence>
<name>A0ABU2BC30_9CORY</name>
<feature type="signal peptide" evidence="2">
    <location>
        <begin position="1"/>
        <end position="37"/>
    </location>
</feature>
<keyword evidence="1" id="KW-1133">Transmembrane helix</keyword>
<feature type="transmembrane region" description="Helical" evidence="1">
    <location>
        <begin position="515"/>
        <end position="534"/>
    </location>
</feature>
<dbReference type="NCBIfam" id="TIGR01167">
    <property type="entry name" value="LPXTG_anchor"/>
    <property type="match status" value="1"/>
</dbReference>
<evidence type="ECO:0000313" key="6">
    <source>
        <dbReference type="Proteomes" id="UP001183619"/>
    </source>
</evidence>
<dbReference type="Pfam" id="PF17802">
    <property type="entry name" value="SpaA"/>
    <property type="match status" value="1"/>
</dbReference>
<dbReference type="InterPro" id="IPR032364">
    <property type="entry name" value="GramPos_pilinD1_N"/>
</dbReference>
<dbReference type="InterPro" id="IPR041033">
    <property type="entry name" value="SpaA_PFL_dom_1"/>
</dbReference>
<dbReference type="Pfam" id="PF16555">
    <property type="entry name" value="GramPos_pilinD1"/>
    <property type="match status" value="1"/>
</dbReference>
<keyword evidence="1" id="KW-0472">Membrane</keyword>
<evidence type="ECO:0000259" key="4">
    <source>
        <dbReference type="Pfam" id="PF17802"/>
    </source>
</evidence>
<dbReference type="Gene3D" id="2.60.40.740">
    <property type="match status" value="1"/>
</dbReference>
<dbReference type="Gene3D" id="2.60.40.10">
    <property type="entry name" value="Immunoglobulins"/>
    <property type="match status" value="2"/>
</dbReference>
<evidence type="ECO:0000259" key="3">
    <source>
        <dbReference type="Pfam" id="PF16555"/>
    </source>
</evidence>
<dbReference type="NCBIfam" id="TIGR04226">
    <property type="entry name" value="RrgB_K2N_iso_D2"/>
    <property type="match status" value="1"/>
</dbReference>
<protein>
    <submittedName>
        <fullName evidence="5">Fimbrial isopeptide formation D2 family protein/LPXTG-motif cell wall-anchored protein</fullName>
    </submittedName>
</protein>
<dbReference type="Proteomes" id="UP001183619">
    <property type="component" value="Unassembled WGS sequence"/>
</dbReference>
<gene>
    <name evidence="5" type="ORF">J2S37_002464</name>
</gene>
<feature type="domain" description="Gram-positive pilin subunit D1 N-terminal" evidence="3">
    <location>
        <begin position="44"/>
        <end position="196"/>
    </location>
</feature>
<dbReference type="InterPro" id="IPR048052">
    <property type="entry name" value="FM1-like"/>
</dbReference>
<keyword evidence="1" id="KW-0812">Transmembrane</keyword>
<dbReference type="NCBIfam" id="NF033902">
    <property type="entry name" value="iso_D2_wall_anc"/>
    <property type="match status" value="1"/>
</dbReference>
<reference evidence="5 6" key="1">
    <citation type="submission" date="2023-07" db="EMBL/GenBank/DDBJ databases">
        <title>Sequencing the genomes of 1000 actinobacteria strains.</title>
        <authorList>
            <person name="Klenk H.-P."/>
        </authorList>
    </citation>
    <scope>NUCLEOTIDE SEQUENCE [LARGE SCALE GENOMIC DNA]</scope>
    <source>
        <strain evidence="5 6">DSM 44508</strain>
    </source>
</reference>
<feature type="chain" id="PRO_5046078690" evidence="2">
    <location>
        <begin position="38"/>
        <end position="540"/>
    </location>
</feature>
<proteinExistence type="predicted"/>
<evidence type="ECO:0000256" key="2">
    <source>
        <dbReference type="SAM" id="SignalP"/>
    </source>
</evidence>
<feature type="domain" description="SpaA-like prealbumin fold" evidence="4">
    <location>
        <begin position="368"/>
        <end position="431"/>
    </location>
</feature>
<dbReference type="InterPro" id="IPR026466">
    <property type="entry name" value="Fim_isopep_form_D2_dom"/>
</dbReference>
<keyword evidence="6" id="KW-1185">Reference proteome</keyword>
<organism evidence="5 6">
    <name type="scientific">Corynebacterium felinum</name>
    <dbReference type="NCBI Taxonomy" id="131318"/>
    <lineage>
        <taxon>Bacteria</taxon>
        <taxon>Bacillati</taxon>
        <taxon>Actinomycetota</taxon>
        <taxon>Actinomycetes</taxon>
        <taxon>Mycobacteriales</taxon>
        <taxon>Corynebacteriaceae</taxon>
        <taxon>Corynebacterium</taxon>
    </lineage>
</organism>
<comment type="caution">
    <text evidence="5">The sequence shown here is derived from an EMBL/GenBank/DDBJ whole genome shotgun (WGS) entry which is preliminary data.</text>
</comment>